<protein>
    <submittedName>
        <fullName evidence="2">Vacuole protein</fullName>
    </submittedName>
</protein>
<dbReference type="AlphaFoldDB" id="K1VM79"/>
<comment type="caution">
    <text evidence="2">The sequence shown here is derived from an EMBL/GenBank/DDBJ whole genome shotgun (WGS) entry which is preliminary data.</text>
</comment>
<evidence type="ECO:0000313" key="2">
    <source>
        <dbReference type="EMBL" id="EKD01826.1"/>
    </source>
</evidence>
<keyword evidence="1" id="KW-1133">Transmembrane helix</keyword>
<dbReference type="eggNOG" id="ENOG502SM5I">
    <property type="taxonomic scope" value="Eukaryota"/>
</dbReference>
<dbReference type="HOGENOM" id="CLU_618455_0_0_1"/>
<dbReference type="EMBL" id="AMBO01000310">
    <property type="protein sequence ID" value="EKD01826.1"/>
    <property type="molecule type" value="Genomic_DNA"/>
</dbReference>
<keyword evidence="1" id="KW-0472">Membrane</keyword>
<name>K1VM79_TRIAC</name>
<proteinExistence type="predicted"/>
<reference evidence="2 3" key="1">
    <citation type="journal article" date="2012" name="Eukaryot. Cell">
        <title>Genome sequence of the Trichosporon asahii environmental strain CBS 8904.</title>
        <authorList>
            <person name="Yang R.Y."/>
            <person name="Li H.T."/>
            <person name="Zhu H."/>
            <person name="Zhou G.P."/>
            <person name="Wang M."/>
            <person name="Wang L."/>
        </authorList>
    </citation>
    <scope>NUCLEOTIDE SEQUENCE [LARGE SCALE GENOMIC DNA]</scope>
    <source>
        <strain evidence="2 3">CBS 8904</strain>
    </source>
</reference>
<dbReference type="Proteomes" id="UP000006757">
    <property type="component" value="Unassembled WGS sequence"/>
</dbReference>
<evidence type="ECO:0000313" key="3">
    <source>
        <dbReference type="Proteomes" id="UP000006757"/>
    </source>
</evidence>
<sequence>MLPTHIFLILKGRSTVESFQSSAQLKAEQSMLENEFQSKCMTADMRRVRRQWEAEYGGVAVNDRWAFGRKRDMWRREMGTSWVGWLFLFLIGHVLGWGLNPDRHLQLARLDEAAVDQFNRVLAERTGNEDCQVVTLVHLRGEGGRLTEMERTNARQPCPQECSRWAPAAAESAMDITRALQSQCLSPQDWTTFNGYLSDATSRILASRAARHSRGSSARPFNPSTLQLRQSSFQVSSDVEAFVEALYLNSVSLLGSSAKDVSEVAHAQLELQTMSKNTADLSPQIIQALETTKMLSALQSSMAHSLMLAENAKVSLERLNTSITSFVNAVTAPWTIIPVWSVLRAVFAMGPNILRAAWTVICSVSTSTSFETVCARPASILKRQVPLLFLGRWLLNIALRQLRRTKSYRNVTLQRAGFPVARHPIQELERRVQLGRRAFSEAL</sequence>
<dbReference type="STRING" id="1220162.K1VM79"/>
<keyword evidence="1" id="KW-0812">Transmembrane</keyword>
<organism evidence="2 3">
    <name type="scientific">Trichosporon asahii var. asahii (strain CBS 8904)</name>
    <name type="common">Yeast</name>
    <dbReference type="NCBI Taxonomy" id="1220162"/>
    <lineage>
        <taxon>Eukaryota</taxon>
        <taxon>Fungi</taxon>
        <taxon>Dikarya</taxon>
        <taxon>Basidiomycota</taxon>
        <taxon>Agaricomycotina</taxon>
        <taxon>Tremellomycetes</taxon>
        <taxon>Trichosporonales</taxon>
        <taxon>Trichosporonaceae</taxon>
        <taxon>Trichosporon</taxon>
    </lineage>
</organism>
<dbReference type="OrthoDB" id="1436450at2759"/>
<evidence type="ECO:0000256" key="1">
    <source>
        <dbReference type="SAM" id="Phobius"/>
    </source>
</evidence>
<feature type="transmembrane region" description="Helical" evidence="1">
    <location>
        <begin position="79"/>
        <end position="99"/>
    </location>
</feature>
<keyword evidence="3" id="KW-1185">Reference proteome</keyword>
<dbReference type="InParanoid" id="K1VM79"/>
<accession>K1VM79</accession>
<gene>
    <name evidence="2" type="ORF">A1Q2_03889</name>
</gene>